<evidence type="ECO:0000313" key="2">
    <source>
        <dbReference type="Proteomes" id="UP000276309"/>
    </source>
</evidence>
<name>A0A3G2L9Y8_9FLAO</name>
<dbReference type="RefSeq" id="WP_121850089.1">
    <property type="nucleotide sequence ID" value="NZ_CP032050.1"/>
</dbReference>
<dbReference type="KEGG" id="emar:D1013_17700"/>
<keyword evidence="2" id="KW-1185">Reference proteome</keyword>
<gene>
    <name evidence="1" type="ORF">D1013_17700</name>
</gene>
<dbReference type="Pfam" id="PF13618">
    <property type="entry name" value="Gluconate_2-dh3"/>
    <property type="match status" value="1"/>
</dbReference>
<dbReference type="EMBL" id="CP032050">
    <property type="protein sequence ID" value="AYN69082.1"/>
    <property type="molecule type" value="Genomic_DNA"/>
</dbReference>
<proteinExistence type="predicted"/>
<protein>
    <submittedName>
        <fullName evidence="1">Gluconate 2-dehydrogenase subunit 3 family protein</fullName>
    </submittedName>
</protein>
<dbReference type="OrthoDB" id="6385145at2"/>
<accession>A0A3G2L9Y8</accession>
<evidence type="ECO:0000313" key="1">
    <source>
        <dbReference type="EMBL" id="AYN69082.1"/>
    </source>
</evidence>
<organism evidence="1 2">
    <name type="scientific">Euzebyella marina</name>
    <dbReference type="NCBI Taxonomy" id="1761453"/>
    <lineage>
        <taxon>Bacteria</taxon>
        <taxon>Pseudomonadati</taxon>
        <taxon>Bacteroidota</taxon>
        <taxon>Flavobacteriia</taxon>
        <taxon>Flavobacteriales</taxon>
        <taxon>Flavobacteriaceae</taxon>
        <taxon>Euzebyella</taxon>
    </lineage>
</organism>
<dbReference type="InterPro" id="IPR027056">
    <property type="entry name" value="Gluconate_2DH_su3"/>
</dbReference>
<sequence length="191" mass="21236">MKRKDFLRLSGSLAIGSVTTAPVLLNSSCTPRPPELRTEMTEKDIALLNDIGETILPSTEDVPGAKAAKIGDYIFMMYSDMMKEDDKLLLVDGLNRIDTDSYELFKNDFVNLEKDKKEFLVQGYQNEALVTGQQKSAGLKTEDHFFNLIKGLTLSGYFSSEVGMTQARVYVPIPGKFIGCVPLKDGQKPWA</sequence>
<dbReference type="AlphaFoldDB" id="A0A3G2L9Y8"/>
<reference evidence="1 2" key="1">
    <citation type="submission" date="2018-08" db="EMBL/GenBank/DDBJ databases">
        <title>The reduced genetic potential of extracellular carbohydrate catabolism in Euzebyella marina RN62, a Flavobacteriia bacterium isolated from the hadal water.</title>
        <authorList>
            <person name="Xue C."/>
        </authorList>
    </citation>
    <scope>NUCLEOTIDE SEQUENCE [LARGE SCALE GENOMIC DNA]</scope>
    <source>
        <strain evidence="1 2">RN62</strain>
    </source>
</reference>
<dbReference type="Proteomes" id="UP000276309">
    <property type="component" value="Chromosome"/>
</dbReference>